<keyword evidence="1" id="KW-0808">Transferase</keyword>
<dbReference type="EMBL" id="VFPH01000003">
    <property type="protein sequence ID" value="TQM35352.1"/>
    <property type="molecule type" value="Genomic_DNA"/>
</dbReference>
<dbReference type="InterPro" id="IPR012074">
    <property type="entry name" value="GAF_ANTAR"/>
</dbReference>
<dbReference type="InterPro" id="IPR036388">
    <property type="entry name" value="WH-like_DNA-bd_sf"/>
</dbReference>
<dbReference type="AlphaFoldDB" id="A0A543FNG0"/>
<dbReference type="PROSITE" id="PS50921">
    <property type="entry name" value="ANTAR"/>
    <property type="match status" value="1"/>
</dbReference>
<reference evidence="6 7" key="1">
    <citation type="submission" date="2019-06" db="EMBL/GenBank/DDBJ databases">
        <title>Sequencing the genomes of 1000 actinobacteria strains.</title>
        <authorList>
            <person name="Klenk H.-P."/>
        </authorList>
    </citation>
    <scope>NUCLEOTIDE SEQUENCE [LARGE SCALE GENOMIC DNA]</scope>
    <source>
        <strain evidence="6 7">DSM 45511</strain>
    </source>
</reference>
<dbReference type="Pfam" id="PF13185">
    <property type="entry name" value="GAF_2"/>
    <property type="match status" value="1"/>
</dbReference>
<keyword evidence="3" id="KW-0805">Transcription regulation</keyword>
<evidence type="ECO:0000313" key="7">
    <source>
        <dbReference type="Proteomes" id="UP000319818"/>
    </source>
</evidence>
<proteinExistence type="predicted"/>
<dbReference type="SMART" id="SM01012">
    <property type="entry name" value="ANTAR"/>
    <property type="match status" value="1"/>
</dbReference>
<dbReference type="InterPro" id="IPR003018">
    <property type="entry name" value="GAF"/>
</dbReference>
<evidence type="ECO:0000259" key="5">
    <source>
        <dbReference type="PROSITE" id="PS50921"/>
    </source>
</evidence>
<evidence type="ECO:0000256" key="1">
    <source>
        <dbReference type="ARBA" id="ARBA00022679"/>
    </source>
</evidence>
<dbReference type="PIRSF" id="PIRSF036625">
    <property type="entry name" value="GAF_ANTAR"/>
    <property type="match status" value="1"/>
</dbReference>
<keyword evidence="4" id="KW-0804">Transcription</keyword>
<evidence type="ECO:0000256" key="2">
    <source>
        <dbReference type="ARBA" id="ARBA00022777"/>
    </source>
</evidence>
<keyword evidence="7" id="KW-1185">Reference proteome</keyword>
<dbReference type="SUPFAM" id="SSF55781">
    <property type="entry name" value="GAF domain-like"/>
    <property type="match status" value="1"/>
</dbReference>
<dbReference type="InterPro" id="IPR029016">
    <property type="entry name" value="GAF-like_dom_sf"/>
</dbReference>
<gene>
    <name evidence="6" type="ORF">FB388_6784</name>
</gene>
<dbReference type="SUPFAM" id="SSF52172">
    <property type="entry name" value="CheY-like"/>
    <property type="match status" value="1"/>
</dbReference>
<name>A0A543FNG0_9PSEU</name>
<evidence type="ECO:0000313" key="6">
    <source>
        <dbReference type="EMBL" id="TQM35352.1"/>
    </source>
</evidence>
<dbReference type="Proteomes" id="UP000319818">
    <property type="component" value="Unassembled WGS sequence"/>
</dbReference>
<accession>A0A543FNG0</accession>
<dbReference type="Gene3D" id="3.30.450.40">
    <property type="match status" value="1"/>
</dbReference>
<dbReference type="RefSeq" id="WP_142106707.1">
    <property type="nucleotide sequence ID" value="NZ_VFPH01000003.1"/>
</dbReference>
<evidence type="ECO:0000256" key="3">
    <source>
        <dbReference type="ARBA" id="ARBA00023015"/>
    </source>
</evidence>
<organism evidence="6 7">
    <name type="scientific">Pseudonocardia cypriaca</name>
    <dbReference type="NCBI Taxonomy" id="882449"/>
    <lineage>
        <taxon>Bacteria</taxon>
        <taxon>Bacillati</taxon>
        <taxon>Actinomycetota</taxon>
        <taxon>Actinomycetes</taxon>
        <taxon>Pseudonocardiales</taxon>
        <taxon>Pseudonocardiaceae</taxon>
        <taxon>Pseudonocardia</taxon>
    </lineage>
</organism>
<protein>
    <submittedName>
        <fullName evidence="6">GAF domain-containing protein</fullName>
    </submittedName>
</protein>
<sequence length="256" mass="27605">MGLPGDTPEATSLLTAMVGVVDTLVDDFDIVEAATRLTESCVSVLAVDAAGLILANGSGGLQVMASTTEDTHRLEIYQILVGEGPCLDAFHSGRPIAEPQLADSDRWPRFISAALDLGYRAVYALPLELRGYVIGAMNLFATTPGSLSDHDQQAAQVLTHMTTVAVLQSRTLHEARQLNDRLQQALASRIIVEQAKSRLAERGRLDTVDDAFALLRAYARRTNQRLSEIAGAIMNNTFDLALILTPTPPPQTDPRS</sequence>
<keyword evidence="2" id="KW-0418">Kinase</keyword>
<dbReference type="GO" id="GO:0016301">
    <property type="term" value="F:kinase activity"/>
    <property type="evidence" value="ECO:0007669"/>
    <property type="project" value="UniProtKB-KW"/>
</dbReference>
<dbReference type="InterPro" id="IPR005561">
    <property type="entry name" value="ANTAR"/>
</dbReference>
<dbReference type="Pfam" id="PF03861">
    <property type="entry name" value="ANTAR"/>
    <property type="match status" value="1"/>
</dbReference>
<dbReference type="OrthoDB" id="3683444at2"/>
<dbReference type="SMART" id="SM00065">
    <property type="entry name" value="GAF"/>
    <property type="match status" value="1"/>
</dbReference>
<comment type="caution">
    <text evidence="6">The sequence shown here is derived from an EMBL/GenBank/DDBJ whole genome shotgun (WGS) entry which is preliminary data.</text>
</comment>
<feature type="domain" description="ANTAR" evidence="5">
    <location>
        <begin position="172"/>
        <end position="234"/>
    </location>
</feature>
<dbReference type="GO" id="GO:0003723">
    <property type="term" value="F:RNA binding"/>
    <property type="evidence" value="ECO:0007669"/>
    <property type="project" value="InterPro"/>
</dbReference>
<evidence type="ECO:0000256" key="4">
    <source>
        <dbReference type="ARBA" id="ARBA00023163"/>
    </source>
</evidence>
<dbReference type="InterPro" id="IPR011006">
    <property type="entry name" value="CheY-like_superfamily"/>
</dbReference>
<dbReference type="Gene3D" id="1.10.10.10">
    <property type="entry name" value="Winged helix-like DNA-binding domain superfamily/Winged helix DNA-binding domain"/>
    <property type="match status" value="1"/>
</dbReference>